<evidence type="ECO:0000256" key="1">
    <source>
        <dbReference type="SAM" id="MobiDB-lite"/>
    </source>
</evidence>
<dbReference type="GO" id="GO:0072546">
    <property type="term" value="C:EMC complex"/>
    <property type="evidence" value="ECO:0007669"/>
    <property type="project" value="InterPro"/>
</dbReference>
<dbReference type="InterPro" id="IPR005366">
    <property type="entry name" value="EMC8/9"/>
</dbReference>
<dbReference type="EMBL" id="CDMY01000840">
    <property type="protein sequence ID" value="CEM35087.1"/>
    <property type="molecule type" value="Genomic_DNA"/>
</dbReference>
<dbReference type="VEuPathDB" id="CryptoDB:Vbra_18850"/>
<feature type="compositionally biased region" description="Gly residues" evidence="1">
    <location>
        <begin position="216"/>
        <end position="229"/>
    </location>
</feature>
<accession>A0A0G4GW27</accession>
<sequence>MPERSYRFSSAAYSKILSHASKYSCSTVGGVLVGRSEGKGGEVTYTDAFPLFHTSILPPLLKVAFSLIEQYCKQEGVTLCGYYQANADATTTMNVVSKAIADRLTANCNFAAVFMLDAEKVPEGQPALKCYAGSRGDWSSVSASRVHIGEDVIDSAGEYISSERYVDIVDFDNHFECPELDWTNPEFTPTTTATTADEGESARRRRPRGSREGVTEGMGEGGQEGGGNDGHSDSTRALVD</sequence>
<dbReference type="OMA" id="QLHAVKH"/>
<dbReference type="PANTHER" id="PTHR12941">
    <property type="entry name" value="ER MEMBRANE PROTEIN COMPLEX"/>
    <property type="match status" value="1"/>
</dbReference>
<feature type="compositionally biased region" description="Basic and acidic residues" evidence="1">
    <location>
        <begin position="230"/>
        <end position="240"/>
    </location>
</feature>
<dbReference type="AlphaFoldDB" id="A0A0G4GW27"/>
<evidence type="ECO:0008006" key="4">
    <source>
        <dbReference type="Google" id="ProtNLM"/>
    </source>
</evidence>
<evidence type="ECO:0000313" key="2">
    <source>
        <dbReference type="EMBL" id="CEM35087.1"/>
    </source>
</evidence>
<dbReference type="OrthoDB" id="194468at2759"/>
<dbReference type="PhylomeDB" id="A0A0G4GW27"/>
<dbReference type="FunCoup" id="A0A0G4GW27">
    <property type="interactions" value="347"/>
</dbReference>
<dbReference type="Pfam" id="PF03665">
    <property type="entry name" value="UPF0172"/>
    <property type="match status" value="1"/>
</dbReference>
<dbReference type="CDD" id="cd08060">
    <property type="entry name" value="MPN_UPF0172"/>
    <property type="match status" value="1"/>
</dbReference>
<dbReference type="Proteomes" id="UP000041254">
    <property type="component" value="Unassembled WGS sequence"/>
</dbReference>
<keyword evidence="3" id="KW-1185">Reference proteome</keyword>
<feature type="region of interest" description="Disordered" evidence="1">
    <location>
        <begin position="181"/>
        <end position="240"/>
    </location>
</feature>
<name>A0A0G4GW27_VITBC</name>
<evidence type="ECO:0000313" key="3">
    <source>
        <dbReference type="Proteomes" id="UP000041254"/>
    </source>
</evidence>
<organism evidence="2 3">
    <name type="scientific">Vitrella brassicaformis (strain CCMP3155)</name>
    <dbReference type="NCBI Taxonomy" id="1169540"/>
    <lineage>
        <taxon>Eukaryota</taxon>
        <taxon>Sar</taxon>
        <taxon>Alveolata</taxon>
        <taxon>Colpodellida</taxon>
        <taxon>Vitrellaceae</taxon>
        <taxon>Vitrella</taxon>
    </lineage>
</organism>
<dbReference type="STRING" id="1169540.A0A0G4GW27"/>
<gene>
    <name evidence="2" type="ORF">Vbra_18850</name>
</gene>
<proteinExistence type="predicted"/>
<reference evidence="2 3" key="1">
    <citation type="submission" date="2014-11" db="EMBL/GenBank/DDBJ databases">
        <authorList>
            <person name="Zhu J."/>
            <person name="Qi W."/>
            <person name="Song R."/>
        </authorList>
    </citation>
    <scope>NUCLEOTIDE SEQUENCE [LARGE SCALE GENOMIC DNA]</scope>
</reference>
<protein>
    <recommendedName>
        <fullName evidence="4">MPN domain-containing protein</fullName>
    </recommendedName>
</protein>
<dbReference type="InParanoid" id="A0A0G4GW27"/>
<dbReference type="PANTHER" id="PTHR12941:SF10">
    <property type="entry name" value="ER MEMBRANE PROTEIN COMPLEX SUBUNIT 8_9 HOMOLOG"/>
    <property type="match status" value="1"/>
</dbReference>